<evidence type="ECO:0000313" key="1">
    <source>
        <dbReference type="EMBL" id="MIE73092.1"/>
    </source>
</evidence>
<reference evidence="1" key="1">
    <citation type="submission" date="2018-08" db="EMBL/GenBank/DDBJ databases">
        <authorList>
            <consortium name="GenomeTrakr network: Whole genome sequencing for foodborne pathogen traceback"/>
        </authorList>
    </citation>
    <scope>NUCLEOTIDE SEQUENCE [LARGE SCALE GENOMIC DNA]</scope>
    <source>
        <strain evidence="1">FMA0132</strain>
    </source>
</reference>
<proteinExistence type="predicted"/>
<gene>
    <name evidence="1" type="ORF">EL06_27995</name>
</gene>
<dbReference type="EMBL" id="RSHK01000066">
    <property type="protein sequence ID" value="MIE73092.1"/>
    <property type="molecule type" value="Genomic_DNA"/>
</dbReference>
<sequence length="66" mass="7808">MDGNDLFVWPDGSMLYRDEYDELTDRWCGDDFEILYVGTPEFHDALDLWPDDAEGVPDDEYWPDND</sequence>
<protein>
    <submittedName>
        <fullName evidence="1">Uncharacterized protein</fullName>
    </submittedName>
</protein>
<name>A0A6C8Y3S8_SALDZ</name>
<comment type="caution">
    <text evidence="1">The sequence shown here is derived from an EMBL/GenBank/DDBJ whole genome shotgun (WGS) entry which is preliminary data.</text>
</comment>
<accession>A0A6C8Y3S8</accession>
<organism evidence="1">
    <name type="scientific">Salmonella diarizonae</name>
    <dbReference type="NCBI Taxonomy" id="59204"/>
    <lineage>
        <taxon>Bacteria</taxon>
        <taxon>Pseudomonadati</taxon>
        <taxon>Pseudomonadota</taxon>
        <taxon>Gammaproteobacteria</taxon>
        <taxon>Enterobacterales</taxon>
        <taxon>Enterobacteriaceae</taxon>
        <taxon>Salmonella</taxon>
    </lineage>
</organism>
<dbReference type="AlphaFoldDB" id="A0A6C8Y3S8"/>
<dbReference type="Proteomes" id="UP000885362">
    <property type="component" value="Unassembled WGS sequence"/>
</dbReference>